<dbReference type="VEuPathDB" id="FungiDB:YALI1_F14746g"/>
<reference evidence="3 5" key="1">
    <citation type="journal article" date="2016" name="PLoS ONE">
        <title>Sequence Assembly of Yarrowia lipolytica Strain W29/CLIB89 Shows Transposable Element Diversity.</title>
        <authorList>
            <person name="Magnan C."/>
            <person name="Yu J."/>
            <person name="Chang I."/>
            <person name="Jahn E."/>
            <person name="Kanomata Y."/>
            <person name="Wu J."/>
            <person name="Zeller M."/>
            <person name="Oakes M."/>
            <person name="Baldi P."/>
            <person name="Sandmeyer S."/>
        </authorList>
    </citation>
    <scope>NUCLEOTIDE SEQUENCE [LARGE SCALE GENOMIC DNA]</scope>
    <source>
        <strain evidence="3">CLIB89</strain>
        <strain evidence="5">CLIB89(W29)</strain>
    </source>
</reference>
<dbReference type="GeneID" id="2908178"/>
<gene>
    <name evidence="4" type="ORF">B0I71DRAFT_12727</name>
    <name evidence="3" type="ORF">YALI1_F14746g</name>
</gene>
<dbReference type="Proteomes" id="UP000182444">
    <property type="component" value="Chromosome 1F"/>
</dbReference>
<name>A0A1D8NMX7_YARLL</name>
<evidence type="ECO:0000256" key="2">
    <source>
        <dbReference type="SAM" id="Phobius"/>
    </source>
</evidence>
<keyword evidence="2" id="KW-0812">Transmembrane</keyword>
<sequence>MSFEYKNSEKVLRELVDIDGHLTLQDRKELASAIGRAEMNALTFDWGGTVAAFSGFIYLYKYKPQKYLGTPGKKIATYGTLILGGMLISAGSHVYFASNLVKQFEGKEYPYKAAQLVATSNLALWWAYYKMTAEEPQNSLSNPKMLQNMEERLNLKKGTLTSLPPTQNQMALPKTEQDKQNDESKDERPWNKLASDSFGNSKDDIWGEEPEKVEESDTPLTKSWDDIRKDAGVKQGTWNRPAAAPTPNKDAGIPQIPISERPNASSDSDGQGLGLAQAEFDRQLDLERQGYKSTDDFSESEKKWK</sequence>
<evidence type="ECO:0000313" key="4">
    <source>
        <dbReference type="EMBL" id="RDW27844.1"/>
    </source>
</evidence>
<dbReference type="AlphaFoldDB" id="A0A1D8NMX7"/>
<feature type="compositionally biased region" description="Basic and acidic residues" evidence="1">
    <location>
        <begin position="201"/>
        <end position="215"/>
    </location>
</feature>
<evidence type="ECO:0000256" key="1">
    <source>
        <dbReference type="SAM" id="MobiDB-lite"/>
    </source>
</evidence>
<dbReference type="EMBL" id="CP017558">
    <property type="protein sequence ID" value="AOW06976.1"/>
    <property type="molecule type" value="Genomic_DNA"/>
</dbReference>
<keyword evidence="2" id="KW-1133">Transmembrane helix</keyword>
<dbReference type="OrthoDB" id="4081527at2759"/>
<reference evidence="4 6" key="2">
    <citation type="submission" date="2018-07" db="EMBL/GenBank/DDBJ databases">
        <title>Draft Genome Assemblies for Five Robust Yarrowia lipolytica Strains Exhibiting High Lipid Production and Pentose Sugar Utilization and Sugar Alcohol Secretion from Undetoxified Lignocellulosic Biomass Hydrolysates.</title>
        <authorList>
            <consortium name="DOE Joint Genome Institute"/>
            <person name="Walker C."/>
            <person name="Ryu S."/>
            <person name="Na H."/>
            <person name="Zane M."/>
            <person name="LaButti K."/>
            <person name="Lipzen A."/>
            <person name="Haridas S."/>
            <person name="Barry K."/>
            <person name="Grigoriev I.V."/>
            <person name="Quarterman J."/>
            <person name="Slininger P."/>
            <person name="Dien B."/>
            <person name="Trinh C.T."/>
        </authorList>
    </citation>
    <scope>NUCLEOTIDE SEQUENCE [LARGE SCALE GENOMIC DNA]</scope>
    <source>
        <strain evidence="4 6">YB392</strain>
    </source>
</reference>
<dbReference type="Pfam" id="PF07954">
    <property type="entry name" value="DUF1689"/>
    <property type="match status" value="1"/>
</dbReference>
<dbReference type="RefSeq" id="XP_505272.1">
    <property type="nucleotide sequence ID" value="XM_505272.1"/>
</dbReference>
<feature type="transmembrane region" description="Helical" evidence="2">
    <location>
        <begin position="75"/>
        <end position="97"/>
    </location>
</feature>
<evidence type="ECO:0000313" key="3">
    <source>
        <dbReference type="EMBL" id="AOW06976.1"/>
    </source>
</evidence>
<protein>
    <submittedName>
        <fullName evidence="3">Uncharacterized protein</fullName>
    </submittedName>
</protein>
<keyword evidence="2" id="KW-0472">Membrane</keyword>
<feature type="region of interest" description="Disordered" evidence="1">
    <location>
        <begin position="159"/>
        <end position="305"/>
    </location>
</feature>
<feature type="compositionally biased region" description="Basic and acidic residues" evidence="1">
    <location>
        <begin position="175"/>
        <end position="190"/>
    </location>
</feature>
<evidence type="ECO:0000313" key="5">
    <source>
        <dbReference type="Proteomes" id="UP000182444"/>
    </source>
</evidence>
<evidence type="ECO:0000313" key="6">
    <source>
        <dbReference type="Proteomes" id="UP000256601"/>
    </source>
</evidence>
<accession>A0A1D8NMX7</accession>
<dbReference type="VEuPathDB" id="FungiDB:YALI0_F11099g"/>
<dbReference type="InterPro" id="IPR012470">
    <property type="entry name" value="Pup1-like"/>
</dbReference>
<feature type="compositionally biased region" description="Basic and acidic residues" evidence="1">
    <location>
        <begin position="279"/>
        <end position="305"/>
    </location>
</feature>
<feature type="compositionally biased region" description="Polar residues" evidence="1">
    <location>
        <begin position="159"/>
        <end position="170"/>
    </location>
</feature>
<dbReference type="Proteomes" id="UP000256601">
    <property type="component" value="Unassembled WGS sequence"/>
</dbReference>
<feature type="compositionally biased region" description="Basic and acidic residues" evidence="1">
    <location>
        <begin position="223"/>
        <end position="232"/>
    </location>
</feature>
<dbReference type="KEGG" id="yli:2908178"/>
<proteinExistence type="predicted"/>
<dbReference type="EMBL" id="KZ858958">
    <property type="protein sequence ID" value="RDW27844.1"/>
    <property type="molecule type" value="Genomic_DNA"/>
</dbReference>
<organism evidence="3 5">
    <name type="scientific">Yarrowia lipolytica</name>
    <name type="common">Candida lipolytica</name>
    <dbReference type="NCBI Taxonomy" id="4952"/>
    <lineage>
        <taxon>Eukaryota</taxon>
        <taxon>Fungi</taxon>
        <taxon>Dikarya</taxon>
        <taxon>Ascomycota</taxon>
        <taxon>Saccharomycotina</taxon>
        <taxon>Dipodascomycetes</taxon>
        <taxon>Dipodascales</taxon>
        <taxon>Dipodascales incertae sedis</taxon>
        <taxon>Yarrowia</taxon>
    </lineage>
</organism>
<feature type="transmembrane region" description="Helical" evidence="2">
    <location>
        <begin position="42"/>
        <end position="60"/>
    </location>
</feature>